<evidence type="ECO:0000256" key="5">
    <source>
        <dbReference type="ARBA" id="ARBA00022989"/>
    </source>
</evidence>
<evidence type="ECO:0000256" key="1">
    <source>
        <dbReference type="ARBA" id="ARBA00004651"/>
    </source>
</evidence>
<dbReference type="CDD" id="cd06261">
    <property type="entry name" value="TM_PBP2"/>
    <property type="match status" value="1"/>
</dbReference>
<dbReference type="PANTHER" id="PTHR43227:SF11">
    <property type="entry name" value="BLL4140 PROTEIN"/>
    <property type="match status" value="1"/>
</dbReference>
<organism evidence="9 10">
    <name type="scientific">Paenibacillus sepulcri</name>
    <dbReference type="NCBI Taxonomy" id="359917"/>
    <lineage>
        <taxon>Bacteria</taxon>
        <taxon>Bacillati</taxon>
        <taxon>Bacillota</taxon>
        <taxon>Bacilli</taxon>
        <taxon>Bacillales</taxon>
        <taxon>Paenibacillaceae</taxon>
        <taxon>Paenibacillus</taxon>
    </lineage>
</organism>
<dbReference type="PROSITE" id="PS50928">
    <property type="entry name" value="ABC_TM1"/>
    <property type="match status" value="1"/>
</dbReference>
<dbReference type="EMBL" id="JAHZIK010000034">
    <property type="protein sequence ID" value="MBW7453033.1"/>
    <property type="molecule type" value="Genomic_DNA"/>
</dbReference>
<feature type="transmembrane region" description="Helical" evidence="7">
    <location>
        <begin position="183"/>
        <end position="209"/>
    </location>
</feature>
<evidence type="ECO:0000256" key="2">
    <source>
        <dbReference type="ARBA" id="ARBA00022448"/>
    </source>
</evidence>
<evidence type="ECO:0000256" key="3">
    <source>
        <dbReference type="ARBA" id="ARBA00022475"/>
    </source>
</evidence>
<keyword evidence="3" id="KW-1003">Cell membrane</keyword>
<comment type="similarity">
    <text evidence="7">Belongs to the binding-protein-dependent transport system permease family.</text>
</comment>
<gene>
    <name evidence="9" type="ORF">K0U00_03120</name>
</gene>
<feature type="transmembrane region" description="Helical" evidence="7">
    <location>
        <begin position="100"/>
        <end position="121"/>
    </location>
</feature>
<reference evidence="9 10" key="1">
    <citation type="submission" date="2021-07" db="EMBL/GenBank/DDBJ databases">
        <title>Paenibacillus radiodurans sp. nov., isolated from the southeastern edge of Tengger Desert.</title>
        <authorList>
            <person name="Zhang G."/>
        </authorList>
    </citation>
    <scope>NUCLEOTIDE SEQUENCE [LARGE SCALE GENOMIC DNA]</scope>
    <source>
        <strain evidence="9 10">CCM 7311</strain>
    </source>
</reference>
<evidence type="ECO:0000256" key="4">
    <source>
        <dbReference type="ARBA" id="ARBA00022692"/>
    </source>
</evidence>
<dbReference type="SUPFAM" id="SSF161098">
    <property type="entry name" value="MetI-like"/>
    <property type="match status" value="1"/>
</dbReference>
<evidence type="ECO:0000313" key="9">
    <source>
        <dbReference type="EMBL" id="MBW7453033.1"/>
    </source>
</evidence>
<sequence length="324" mass="36916">MSKPWAITRENGKLRHKNAANSRLAVFIKECRKSKLLLLFLLPAFVWYFIFYYIPMYGLTIAFKDFQIMDGILGSPWIGFENFNQMFHTYEFIRVLRNTLIISGLKLLFVYTSGIVLALVLNEIFHDKFKKIVQTISYLPHFLSWVIIGSIMIELLSPVSGLVNNIIKALGGKAIYFLADPNWFIPVLIVSDIWQSVGWGSIIYLAAITGVDPQIYESATIDGAGRFTKIWRITLPSIMNVIIIMMIFNIGNLMNAGFDQIFNLYNPRVYEVGDIIDTYVYRVGLTQMNYSFSTAVGLFKNAIGLALVLLVNRVANRFGQTGLW</sequence>
<keyword evidence="6 7" id="KW-0472">Membrane</keyword>
<feature type="transmembrane region" description="Helical" evidence="7">
    <location>
        <begin position="36"/>
        <end position="54"/>
    </location>
</feature>
<dbReference type="Pfam" id="PF00528">
    <property type="entry name" value="BPD_transp_1"/>
    <property type="match status" value="1"/>
</dbReference>
<comment type="caution">
    <text evidence="9">The sequence shown here is derived from an EMBL/GenBank/DDBJ whole genome shotgun (WGS) entry which is preliminary data.</text>
</comment>
<protein>
    <submittedName>
        <fullName evidence="9">ABC transporter permease subunit</fullName>
    </submittedName>
</protein>
<dbReference type="InterPro" id="IPR000515">
    <property type="entry name" value="MetI-like"/>
</dbReference>
<keyword evidence="2 7" id="KW-0813">Transport</keyword>
<name>A0ABS7BWL2_9BACL</name>
<dbReference type="RefSeq" id="WP_210039480.1">
    <property type="nucleotide sequence ID" value="NZ_JBHLVU010000005.1"/>
</dbReference>
<comment type="subcellular location">
    <subcellularLocation>
        <location evidence="1 7">Cell membrane</location>
        <topology evidence="1 7">Multi-pass membrane protein</topology>
    </subcellularLocation>
</comment>
<dbReference type="InterPro" id="IPR035906">
    <property type="entry name" value="MetI-like_sf"/>
</dbReference>
<keyword evidence="5 7" id="KW-1133">Transmembrane helix</keyword>
<feature type="transmembrane region" description="Helical" evidence="7">
    <location>
        <begin position="230"/>
        <end position="250"/>
    </location>
</feature>
<keyword evidence="4 7" id="KW-0812">Transmembrane</keyword>
<dbReference type="Proteomes" id="UP001519887">
    <property type="component" value="Unassembled WGS sequence"/>
</dbReference>
<keyword evidence="10" id="KW-1185">Reference proteome</keyword>
<feature type="domain" description="ABC transmembrane type-1" evidence="8">
    <location>
        <begin position="96"/>
        <end position="311"/>
    </location>
</feature>
<feature type="transmembrane region" description="Helical" evidence="7">
    <location>
        <begin position="290"/>
        <end position="311"/>
    </location>
</feature>
<dbReference type="Gene3D" id="1.10.3720.10">
    <property type="entry name" value="MetI-like"/>
    <property type="match status" value="1"/>
</dbReference>
<evidence type="ECO:0000256" key="6">
    <source>
        <dbReference type="ARBA" id="ARBA00023136"/>
    </source>
</evidence>
<proteinExistence type="inferred from homology"/>
<evidence type="ECO:0000313" key="10">
    <source>
        <dbReference type="Proteomes" id="UP001519887"/>
    </source>
</evidence>
<dbReference type="PANTHER" id="PTHR43227">
    <property type="entry name" value="BLL4140 PROTEIN"/>
    <property type="match status" value="1"/>
</dbReference>
<dbReference type="InterPro" id="IPR050809">
    <property type="entry name" value="UgpAE/MalFG_permease"/>
</dbReference>
<evidence type="ECO:0000256" key="7">
    <source>
        <dbReference type="RuleBase" id="RU363032"/>
    </source>
</evidence>
<evidence type="ECO:0000259" key="8">
    <source>
        <dbReference type="PROSITE" id="PS50928"/>
    </source>
</evidence>
<accession>A0ABS7BWL2</accession>
<feature type="transmembrane region" description="Helical" evidence="7">
    <location>
        <begin position="142"/>
        <end position="163"/>
    </location>
</feature>